<dbReference type="STRING" id="1890683.A0A427YVQ2"/>
<evidence type="ECO:0000313" key="3">
    <source>
        <dbReference type="EMBL" id="RSH95218.1"/>
    </source>
</evidence>
<dbReference type="PANTHER" id="PTHR12358:SF105">
    <property type="entry name" value="DAGKC DOMAIN-CONTAINING PROTEIN"/>
    <property type="match status" value="1"/>
</dbReference>
<evidence type="ECO:0000313" key="4">
    <source>
        <dbReference type="Proteomes" id="UP000279259"/>
    </source>
</evidence>
<dbReference type="InterPro" id="IPR001206">
    <property type="entry name" value="Diacylglycerol_kinase_cat_dom"/>
</dbReference>
<dbReference type="GO" id="GO:0001727">
    <property type="term" value="F:lipid kinase activity"/>
    <property type="evidence" value="ECO:0007669"/>
    <property type="project" value="TreeGrafter"/>
</dbReference>
<dbReference type="Proteomes" id="UP000279259">
    <property type="component" value="Unassembled WGS sequence"/>
</dbReference>
<comment type="caution">
    <text evidence="3">The sequence shown here is derived from an EMBL/GenBank/DDBJ whole genome shotgun (WGS) entry which is preliminary data.</text>
</comment>
<dbReference type="OrthoDB" id="336240at2759"/>
<dbReference type="SUPFAM" id="SSF111331">
    <property type="entry name" value="NAD kinase/diacylglycerol kinase-like"/>
    <property type="match status" value="1"/>
</dbReference>
<accession>A0A427YVQ2</accession>
<evidence type="ECO:0000259" key="2">
    <source>
        <dbReference type="PROSITE" id="PS50146"/>
    </source>
</evidence>
<keyword evidence="4" id="KW-1185">Reference proteome</keyword>
<dbReference type="InterPro" id="IPR017438">
    <property type="entry name" value="ATP-NAD_kinase_N"/>
</dbReference>
<dbReference type="InterPro" id="IPR050187">
    <property type="entry name" value="Lipid_Phosphate_FormReg"/>
</dbReference>
<dbReference type="InterPro" id="IPR016064">
    <property type="entry name" value="NAD/diacylglycerol_kinase_sf"/>
</dbReference>
<dbReference type="GO" id="GO:0046512">
    <property type="term" value="P:sphingosine biosynthetic process"/>
    <property type="evidence" value="ECO:0007669"/>
    <property type="project" value="TreeGrafter"/>
</dbReference>
<dbReference type="PANTHER" id="PTHR12358">
    <property type="entry name" value="SPHINGOSINE KINASE"/>
    <property type="match status" value="1"/>
</dbReference>
<reference evidence="3 4" key="1">
    <citation type="submission" date="2018-11" db="EMBL/GenBank/DDBJ databases">
        <title>Genome sequence of Saitozyma podzolica DSM 27192.</title>
        <authorList>
            <person name="Aliyu H."/>
            <person name="Gorte O."/>
            <person name="Ochsenreither K."/>
        </authorList>
    </citation>
    <scope>NUCLEOTIDE SEQUENCE [LARGE SCALE GENOMIC DNA]</scope>
    <source>
        <strain evidence="3 4">DSM 27192</strain>
    </source>
</reference>
<dbReference type="Pfam" id="PF00781">
    <property type="entry name" value="DAGK_cat"/>
    <property type="match status" value="1"/>
</dbReference>
<dbReference type="AlphaFoldDB" id="A0A427YVQ2"/>
<feature type="domain" description="DAGKc" evidence="2">
    <location>
        <begin position="6"/>
        <end position="128"/>
    </location>
</feature>
<organism evidence="3 4">
    <name type="scientific">Saitozyma podzolica</name>
    <dbReference type="NCBI Taxonomy" id="1890683"/>
    <lineage>
        <taxon>Eukaryota</taxon>
        <taxon>Fungi</taxon>
        <taxon>Dikarya</taxon>
        <taxon>Basidiomycota</taxon>
        <taxon>Agaricomycotina</taxon>
        <taxon>Tremellomycetes</taxon>
        <taxon>Tremellales</taxon>
        <taxon>Trimorphomycetaceae</taxon>
        <taxon>Saitozyma</taxon>
    </lineage>
</organism>
<dbReference type="Gene3D" id="3.40.50.10330">
    <property type="entry name" value="Probable inorganic polyphosphate/atp-NAD kinase, domain 1"/>
    <property type="match status" value="1"/>
</dbReference>
<dbReference type="EMBL" id="RSCD01000001">
    <property type="protein sequence ID" value="RSH95218.1"/>
    <property type="molecule type" value="Genomic_DNA"/>
</dbReference>
<proteinExistence type="predicted"/>
<gene>
    <name evidence="3" type="ORF">EHS25_000304</name>
</gene>
<dbReference type="SMART" id="SM00046">
    <property type="entry name" value="DAGKc"/>
    <property type="match status" value="1"/>
</dbReference>
<dbReference type="GO" id="GO:0016020">
    <property type="term" value="C:membrane"/>
    <property type="evidence" value="ECO:0007669"/>
    <property type="project" value="TreeGrafter"/>
</dbReference>
<sequence>MVVAARRTGPIHLIVNPASGSRKAPEFIENHVEPLLHHLGLEYDLHKTDTEGDGSRIGQSLQKARQADAPSEKGGVWTLIVAGGDGTAHELIEGILSGETTHSGARDIGRWEVVILPLGTANALFHSLFSVPGKSLPPIPSDIQGFFDQNSTPPEIIRDLTSLVLALSSTTRPRNLPITLTSLVGPNSTSPPGTPLPTPTPIPSHIVLSTSLHAAILKSSEALRSSHPGVERFKIAAQENVGVFFSAKVRLAKTSQGRLEQYRPSARAFGAPFTAISDEGEVVLEGPFAYFLSTTTTPRLEATFVINPTLETILPESPSMDIVIMRPMRDPRVSKAVEAGEKAASEAWKPRPWEVLGQAYNNGAHVNMLYNDDGSTRVAASRGEAYDGENVVVETFRCGGFEWTPSDPLHGPSHVVCADGSLHDIPAGGSAKVSLLEDIPDGHGFYVWG</sequence>
<evidence type="ECO:0000256" key="1">
    <source>
        <dbReference type="SAM" id="MobiDB-lite"/>
    </source>
</evidence>
<feature type="region of interest" description="Disordered" evidence="1">
    <location>
        <begin position="49"/>
        <end position="68"/>
    </location>
</feature>
<name>A0A427YVQ2_9TREE</name>
<dbReference type="GO" id="GO:0005737">
    <property type="term" value="C:cytoplasm"/>
    <property type="evidence" value="ECO:0007669"/>
    <property type="project" value="TreeGrafter"/>
</dbReference>
<dbReference type="PROSITE" id="PS50146">
    <property type="entry name" value="DAGK"/>
    <property type="match status" value="1"/>
</dbReference>
<protein>
    <recommendedName>
        <fullName evidence="2">DAGKc domain-containing protein</fullName>
    </recommendedName>
</protein>